<name>A0A7M3SA22_9FIRM</name>
<proteinExistence type="predicted"/>
<reference evidence="1 2" key="1">
    <citation type="submission" date="2020-08" db="EMBL/GenBank/DDBJ databases">
        <title>Draft genome sequencing of an Anaerocolumna strain isolated from anoxic soil subjected to BSD treatment.</title>
        <authorList>
            <person name="Uek A."/>
            <person name="Tonouchi A."/>
        </authorList>
    </citation>
    <scope>NUCLEOTIDE SEQUENCE [LARGE SCALE GENOMIC DNA]</scope>
    <source>
        <strain evidence="1 2">CTTW</strain>
    </source>
</reference>
<gene>
    <name evidence="1" type="ORF">bsdcttw_44800</name>
</gene>
<dbReference type="EMBL" id="AP023368">
    <property type="protein sequence ID" value="BCK01440.1"/>
    <property type="molecule type" value="Genomic_DNA"/>
</dbReference>
<sequence>MTLKEFAKGKDLLSSYIRDLEEASIKVKKREDFIDSLVKQGDRNEAISNYLWGAMETGAITKEEMDTMHEELMQIEKGTNV</sequence>
<accession>A0A7M3SA22</accession>
<organism evidence="1 2">
    <name type="scientific">Anaerocolumna chitinilytica</name>
    <dbReference type="NCBI Taxonomy" id="1727145"/>
    <lineage>
        <taxon>Bacteria</taxon>
        <taxon>Bacillati</taxon>
        <taxon>Bacillota</taxon>
        <taxon>Clostridia</taxon>
        <taxon>Lachnospirales</taxon>
        <taxon>Lachnospiraceae</taxon>
        <taxon>Anaerocolumna</taxon>
    </lineage>
</organism>
<dbReference type="AlphaFoldDB" id="A0A7M3SA22"/>
<reference evidence="1 2" key="2">
    <citation type="submission" date="2020-08" db="EMBL/GenBank/DDBJ databases">
        <authorList>
            <person name="Ueki A."/>
            <person name="Tonouchi A."/>
        </authorList>
    </citation>
    <scope>NUCLEOTIDE SEQUENCE [LARGE SCALE GENOMIC DNA]</scope>
    <source>
        <strain evidence="1 2">CTTW</strain>
    </source>
</reference>
<dbReference type="RefSeq" id="WP_185257005.1">
    <property type="nucleotide sequence ID" value="NZ_AP023368.1"/>
</dbReference>
<evidence type="ECO:0000313" key="2">
    <source>
        <dbReference type="Proteomes" id="UP000515703"/>
    </source>
</evidence>
<protein>
    <submittedName>
        <fullName evidence="1">Uncharacterized protein</fullName>
    </submittedName>
</protein>
<keyword evidence="2" id="KW-1185">Reference proteome</keyword>
<dbReference type="Proteomes" id="UP000515703">
    <property type="component" value="Chromosome"/>
</dbReference>
<evidence type="ECO:0000313" key="1">
    <source>
        <dbReference type="EMBL" id="BCK01440.1"/>
    </source>
</evidence>
<dbReference type="KEGG" id="acht:bsdcttw_44800"/>